<dbReference type="Pfam" id="PF12672">
    <property type="entry name" value="DUF3793"/>
    <property type="match status" value="1"/>
</dbReference>
<organism evidence="1 2">
    <name type="scientific">Mobilisporobacter senegalensis</name>
    <dbReference type="NCBI Taxonomy" id="1329262"/>
    <lineage>
        <taxon>Bacteria</taxon>
        <taxon>Bacillati</taxon>
        <taxon>Bacillota</taxon>
        <taxon>Clostridia</taxon>
        <taxon>Lachnospirales</taxon>
        <taxon>Lachnospiraceae</taxon>
        <taxon>Mobilisporobacter</taxon>
    </lineage>
</organism>
<dbReference type="Proteomes" id="UP000273083">
    <property type="component" value="Unassembled WGS sequence"/>
</dbReference>
<accession>A0A3N1XNJ3</accession>
<reference evidence="1 2" key="1">
    <citation type="submission" date="2018-11" db="EMBL/GenBank/DDBJ databases">
        <title>Genomic Encyclopedia of Type Strains, Phase IV (KMG-IV): sequencing the most valuable type-strain genomes for metagenomic binning, comparative biology and taxonomic classification.</title>
        <authorList>
            <person name="Goeker M."/>
        </authorList>
    </citation>
    <scope>NUCLEOTIDE SEQUENCE [LARGE SCALE GENOMIC DNA]</scope>
    <source>
        <strain evidence="1 2">DSM 26537</strain>
    </source>
</reference>
<evidence type="ECO:0000313" key="2">
    <source>
        <dbReference type="Proteomes" id="UP000273083"/>
    </source>
</evidence>
<dbReference type="EMBL" id="RJVG01000005">
    <property type="protein sequence ID" value="ROR28249.1"/>
    <property type="molecule type" value="Genomic_DNA"/>
</dbReference>
<name>A0A3N1XNJ3_9FIRM</name>
<proteinExistence type="predicted"/>
<gene>
    <name evidence="1" type="ORF">EDD66_105190</name>
</gene>
<dbReference type="RefSeq" id="WP_123609424.1">
    <property type="nucleotide sequence ID" value="NZ_RJVG01000005.1"/>
</dbReference>
<comment type="caution">
    <text evidence="1">The sequence shown here is derived from an EMBL/GenBank/DDBJ whole genome shotgun (WGS) entry which is preliminary data.</text>
</comment>
<sequence length="201" mass="23711">MLTYHEFEKLLAYYCAPSIMGLKPANLLSCQIEIKMLKKWIHEFHESLSTCPVRIKILYQLRAGNILLIYDASLLEQQLSKPEIKAFLKNYDYPLNHSLDEMIDFLALRIKKSKEYPHEIGVFLGYPLDDIIGFIMNQGKNYKLCGYWKVYSNEKDTIHIFDSYTKSRLYLYDKVSRGITLKEMQSLYFSQTSEPHKSRLE</sequence>
<keyword evidence="2" id="KW-1185">Reference proteome</keyword>
<evidence type="ECO:0000313" key="1">
    <source>
        <dbReference type="EMBL" id="ROR28249.1"/>
    </source>
</evidence>
<protein>
    <submittedName>
        <fullName evidence="1">Uncharacterized protein DUF3793</fullName>
    </submittedName>
</protein>
<dbReference type="InterPro" id="IPR024523">
    <property type="entry name" value="DUF3793"/>
</dbReference>
<dbReference type="OrthoDB" id="5393676at2"/>
<dbReference type="AlphaFoldDB" id="A0A3N1XNJ3"/>